<organism evidence="12">
    <name type="scientific">Blastobotrys adeninivorans</name>
    <name type="common">Yeast</name>
    <name type="synonym">Arxula adeninivorans</name>
    <dbReference type="NCBI Taxonomy" id="409370"/>
    <lineage>
        <taxon>Eukaryota</taxon>
        <taxon>Fungi</taxon>
        <taxon>Dikarya</taxon>
        <taxon>Ascomycota</taxon>
        <taxon>Saccharomycotina</taxon>
        <taxon>Dipodascomycetes</taxon>
        <taxon>Dipodascales</taxon>
        <taxon>Trichomonascaceae</taxon>
        <taxon>Blastobotrys</taxon>
    </lineage>
</organism>
<evidence type="ECO:0000256" key="1">
    <source>
        <dbReference type="ARBA" id="ARBA00004123"/>
    </source>
</evidence>
<dbReference type="InterPro" id="IPR036867">
    <property type="entry name" value="R3H_dom_sf"/>
</dbReference>
<dbReference type="SMART" id="SM00393">
    <property type="entry name" value="R3H"/>
    <property type="match status" value="1"/>
</dbReference>
<proteinExistence type="inferred from homology"/>
<dbReference type="EMBL" id="HG937692">
    <property type="protein sequence ID" value="CDP36782.1"/>
    <property type="molecule type" value="Genomic_DNA"/>
</dbReference>
<dbReference type="PANTHER" id="PTHR12360">
    <property type="entry name" value="NUCLEAR TRANSCRIPTION FACTOR, X-BOX BINDING 1 NFX1"/>
    <property type="match status" value="1"/>
</dbReference>
<evidence type="ECO:0000256" key="10">
    <source>
        <dbReference type="SAM" id="MobiDB-lite"/>
    </source>
</evidence>
<feature type="compositionally biased region" description="Acidic residues" evidence="10">
    <location>
        <begin position="35"/>
        <end position="47"/>
    </location>
</feature>
<dbReference type="Gene3D" id="3.30.1370.50">
    <property type="entry name" value="R3H-like domain"/>
    <property type="match status" value="1"/>
</dbReference>
<dbReference type="PANTHER" id="PTHR12360:SF12">
    <property type="entry name" value="TRANSCRIPTIONAL REPRESSOR NF-X1"/>
    <property type="match status" value="1"/>
</dbReference>
<dbReference type="GO" id="GO:0000977">
    <property type="term" value="F:RNA polymerase II transcription regulatory region sequence-specific DNA binding"/>
    <property type="evidence" value="ECO:0007669"/>
    <property type="project" value="TreeGrafter"/>
</dbReference>
<evidence type="ECO:0000256" key="6">
    <source>
        <dbReference type="ARBA" id="ARBA00022833"/>
    </source>
</evidence>
<keyword evidence="3" id="KW-0479">Metal-binding</keyword>
<dbReference type="InterPro" id="IPR001374">
    <property type="entry name" value="R3H_dom"/>
</dbReference>
<accession>A0A060TD28</accession>
<keyword evidence="6" id="KW-0862">Zinc</keyword>
<evidence type="ECO:0000256" key="4">
    <source>
        <dbReference type="ARBA" id="ARBA00022737"/>
    </source>
</evidence>
<evidence type="ECO:0000313" key="12">
    <source>
        <dbReference type="EMBL" id="CDP36782.1"/>
    </source>
</evidence>
<dbReference type="CDD" id="cd06008">
    <property type="entry name" value="NF-X1-zinc-finger"/>
    <property type="match status" value="3"/>
</dbReference>
<evidence type="ECO:0000256" key="2">
    <source>
        <dbReference type="ARBA" id="ARBA00007269"/>
    </source>
</evidence>
<name>A0A060TD28_BLAAD</name>
<dbReference type="GO" id="GO:0005634">
    <property type="term" value="C:nucleus"/>
    <property type="evidence" value="ECO:0007669"/>
    <property type="project" value="UniProtKB-SubCell"/>
</dbReference>
<dbReference type="PhylomeDB" id="A0A060TD28"/>
<dbReference type="AlphaFoldDB" id="A0A060TD28"/>
<dbReference type="Pfam" id="PF01424">
    <property type="entry name" value="R3H"/>
    <property type="match status" value="1"/>
</dbReference>
<dbReference type="GO" id="GO:0000981">
    <property type="term" value="F:DNA-binding transcription factor activity, RNA polymerase II-specific"/>
    <property type="evidence" value="ECO:0007669"/>
    <property type="project" value="TreeGrafter"/>
</dbReference>
<evidence type="ECO:0000256" key="9">
    <source>
        <dbReference type="ARBA" id="ARBA00023242"/>
    </source>
</evidence>
<evidence type="ECO:0000256" key="7">
    <source>
        <dbReference type="ARBA" id="ARBA00023015"/>
    </source>
</evidence>
<comment type="similarity">
    <text evidence="2">Belongs to the NFX1 family.</text>
</comment>
<dbReference type="GO" id="GO:0000122">
    <property type="term" value="P:negative regulation of transcription by RNA polymerase II"/>
    <property type="evidence" value="ECO:0007669"/>
    <property type="project" value="TreeGrafter"/>
</dbReference>
<gene>
    <name evidence="12" type="ORF">GNLVRS02_ARAD1B20834g</name>
</gene>
<dbReference type="PROSITE" id="PS51061">
    <property type="entry name" value="R3H"/>
    <property type="match status" value="1"/>
</dbReference>
<dbReference type="Pfam" id="PF01422">
    <property type="entry name" value="zf-NF-X1"/>
    <property type="match status" value="6"/>
</dbReference>
<protein>
    <submittedName>
        <fullName evidence="12">ARAD1B20834p</fullName>
    </submittedName>
</protein>
<dbReference type="SUPFAM" id="SSF57850">
    <property type="entry name" value="RING/U-box"/>
    <property type="match status" value="1"/>
</dbReference>
<comment type="subcellular location">
    <subcellularLocation>
        <location evidence="1">Nucleus</location>
    </subcellularLocation>
</comment>
<keyword evidence="5" id="KW-0863">Zinc-finger</keyword>
<sequence>MPLRDSDIEQDPAQLQESVQKLSLSDAPDLGESGESGESDDGSDAESFEDYDLPEILQNELMASEYTCLICTGEIGPSSKVWSCKVCWRVYDLDCIADWSSRALKKSQGPQSCWKCPSCNSPYTEAVRDYTCWCGKVHNPPYDGLMPHSCGQTCGVKLSSCVHGCSNVCHPGPHSDCTALGPLMKCNCGKNKMQWPCIITPYATGWQCKEQCQEVLPCGDHRCKKQCHGGLCGPCPEQVESTCFCGKKSNVLVACSQRLNGTLSEVGDQKWIGYFSCGDVCNELLDCGVHKCENKCHSRSEGDHTCPRTPKAGETCFCGKSTIESLLGTMRQNCQAPIPSCSQQCNKTLPCGHNCMSLCHDGSCPPCIRISPMKCACHSQMYDVPCAFVTQGNKPRCTKRCTAMMNCRRHRCTEICCASEPVALERERQRKKRLRNASGISDLEVTERVHQCQATCNKTLNCGKHECQLTCHAGPCRPCMESSPYDYHCPCGRTTLQAPIRCGSMLPKCPHLCTIQPPCGHAPVRHECHDPQETPCPRCPVPMEKECRCGKNVIKGVQCHQQNVSCGRECRLPLPCGHKCVKVCHSPSEPCTENCIAECGKPLSCGHSHKGKCHEGECDAVCTEMVTLKCDCGHLTKGIKCPGGPVEPLKCDESCTIAERNRKLAEALGIDQRGHEEAKIHDYNENLIDLYCTDKDFGDMIESQFIDFMRSPAKALKFPPMKSIKRMFIHMLAEEYKFNSYSQDAEPRRNVVVLKAIASEVPTGRLRVAAKKTPKLN</sequence>
<dbReference type="InterPro" id="IPR034078">
    <property type="entry name" value="NFX1_fam"/>
</dbReference>
<keyword evidence="8" id="KW-0804">Transcription</keyword>
<dbReference type="SMART" id="SM00438">
    <property type="entry name" value="ZnF_NFX"/>
    <property type="match status" value="9"/>
</dbReference>
<evidence type="ECO:0000256" key="3">
    <source>
        <dbReference type="ARBA" id="ARBA00022723"/>
    </source>
</evidence>
<keyword evidence="4" id="KW-0677">Repeat</keyword>
<feature type="compositionally biased region" description="Polar residues" evidence="10">
    <location>
        <begin position="13"/>
        <end position="23"/>
    </location>
</feature>
<keyword evidence="7" id="KW-0805">Transcription regulation</keyword>
<feature type="domain" description="R3H" evidence="11">
    <location>
        <begin position="695"/>
        <end position="757"/>
    </location>
</feature>
<evidence type="ECO:0000259" key="11">
    <source>
        <dbReference type="PROSITE" id="PS51061"/>
    </source>
</evidence>
<dbReference type="GO" id="GO:0008270">
    <property type="term" value="F:zinc ion binding"/>
    <property type="evidence" value="ECO:0007669"/>
    <property type="project" value="UniProtKB-KW"/>
</dbReference>
<dbReference type="SUPFAM" id="SSF82708">
    <property type="entry name" value="R3H domain"/>
    <property type="match status" value="1"/>
</dbReference>
<evidence type="ECO:0000256" key="5">
    <source>
        <dbReference type="ARBA" id="ARBA00022771"/>
    </source>
</evidence>
<reference evidence="12" key="2">
    <citation type="submission" date="2014-06" db="EMBL/GenBank/DDBJ databases">
        <title>The complete genome of Blastobotrys (Arxula) adeninivorans LS3 - a yeast of biotechnological interest.</title>
        <authorList>
            <person name="Kunze G."/>
            <person name="Gaillardin C."/>
            <person name="Czernicka M."/>
            <person name="Durrens P."/>
            <person name="Martin T."/>
            <person name="Boer E."/>
            <person name="Gabaldon T."/>
            <person name="Cruz J."/>
            <person name="Talla E."/>
            <person name="Marck C."/>
            <person name="Goffeau A."/>
            <person name="Barbe V."/>
            <person name="Baret P."/>
            <person name="Baronian K."/>
            <person name="Beier S."/>
            <person name="Bleykasten C."/>
            <person name="Bode R."/>
            <person name="Casaregola S."/>
            <person name="Despons L."/>
            <person name="Fairhead C."/>
            <person name="Giersberg M."/>
            <person name="Gierski P."/>
            <person name="Hahnel U."/>
            <person name="Hartmann A."/>
            <person name="Jankowska D."/>
            <person name="Jubin C."/>
            <person name="Jung P."/>
            <person name="Lafontaine I."/>
            <person name="Leh-Louis V."/>
            <person name="Lemaire M."/>
            <person name="Marcet-Houben M."/>
            <person name="Mascher M."/>
            <person name="Morel G."/>
            <person name="Richard G.-F."/>
            <person name="Riechen J."/>
            <person name="Sacerdot C."/>
            <person name="Sarkar A."/>
            <person name="Savel G."/>
            <person name="Schacherer J."/>
            <person name="Sherman D."/>
            <person name="Straub M.-L."/>
            <person name="Stein N."/>
            <person name="Thierry A."/>
            <person name="Trautwein-Schult A."/>
            <person name="Westhof E."/>
            <person name="Worch S."/>
            <person name="Dujon B."/>
            <person name="Souciet J.-L."/>
            <person name="Wincker P."/>
            <person name="Scholz U."/>
            <person name="Neuveglise N."/>
        </authorList>
    </citation>
    <scope>NUCLEOTIDE SEQUENCE</scope>
    <source>
        <strain evidence="12">LS3</strain>
    </source>
</reference>
<reference evidence="12" key="1">
    <citation type="submission" date="2014-02" db="EMBL/GenBank/DDBJ databases">
        <authorList>
            <person name="Genoscope - CEA"/>
        </authorList>
    </citation>
    <scope>NUCLEOTIDE SEQUENCE</scope>
    <source>
        <strain evidence="12">LS3</strain>
    </source>
</reference>
<dbReference type="InterPro" id="IPR000967">
    <property type="entry name" value="Znf_NFX1"/>
</dbReference>
<keyword evidence="9" id="KW-0539">Nucleus</keyword>
<feature type="region of interest" description="Disordered" evidence="10">
    <location>
        <begin position="1"/>
        <end position="47"/>
    </location>
</feature>
<evidence type="ECO:0000256" key="8">
    <source>
        <dbReference type="ARBA" id="ARBA00023163"/>
    </source>
</evidence>